<evidence type="ECO:0000256" key="1">
    <source>
        <dbReference type="ARBA" id="ARBA00004275"/>
    </source>
</evidence>
<feature type="region of interest" description="Disordered" evidence="5">
    <location>
        <begin position="203"/>
        <end position="231"/>
    </location>
</feature>
<dbReference type="KEGG" id="nve:5507123"/>
<feature type="compositionally biased region" description="Polar residues" evidence="5">
    <location>
        <begin position="491"/>
        <end position="510"/>
    </location>
</feature>
<feature type="coiled-coil region" evidence="4">
    <location>
        <begin position="863"/>
        <end position="890"/>
    </location>
</feature>
<dbReference type="SUPFAM" id="SSF52096">
    <property type="entry name" value="ClpP/crotonase"/>
    <property type="match status" value="1"/>
</dbReference>
<keyword evidence="3" id="KW-0413">Isomerase</keyword>
<proteinExistence type="predicted"/>
<dbReference type="GO" id="GO:0006635">
    <property type="term" value="P:fatty acid beta-oxidation"/>
    <property type="evidence" value="ECO:0000318"/>
    <property type="project" value="GO_Central"/>
</dbReference>
<dbReference type="InterPro" id="IPR001753">
    <property type="entry name" value="Enoyl-CoA_hydra/iso"/>
</dbReference>
<dbReference type="STRING" id="45351.A7SKT7"/>
<dbReference type="GO" id="GO:0005739">
    <property type="term" value="C:mitochondrion"/>
    <property type="evidence" value="ECO:0000318"/>
    <property type="project" value="GO_Central"/>
</dbReference>
<reference evidence="6 7" key="1">
    <citation type="journal article" date="2007" name="Science">
        <title>Sea anemone genome reveals ancestral eumetazoan gene repertoire and genomic organization.</title>
        <authorList>
            <person name="Putnam N.H."/>
            <person name="Srivastava M."/>
            <person name="Hellsten U."/>
            <person name="Dirks B."/>
            <person name="Chapman J."/>
            <person name="Salamov A."/>
            <person name="Terry A."/>
            <person name="Shapiro H."/>
            <person name="Lindquist E."/>
            <person name="Kapitonov V.V."/>
            <person name="Jurka J."/>
            <person name="Genikhovich G."/>
            <person name="Grigoriev I.V."/>
            <person name="Lucas S.M."/>
            <person name="Steele R.E."/>
            <person name="Finnerty J.R."/>
            <person name="Technau U."/>
            <person name="Martindale M.Q."/>
            <person name="Rokhsar D.S."/>
        </authorList>
    </citation>
    <scope>NUCLEOTIDE SEQUENCE [LARGE SCALE GENOMIC DNA]</scope>
    <source>
        <strain evidence="7">CH2 X CH6</strain>
    </source>
</reference>
<feature type="compositionally biased region" description="Basic residues" evidence="5">
    <location>
        <begin position="306"/>
        <end position="321"/>
    </location>
</feature>
<sequence>MKPAVFSPTSETEEGEKLSLERELIARMEEDASQSLDCENNCLSGIKWQTDHYNKESERKKRDVFNGFRKLKTGIVTHGGRRSKLPARFMETDSESDSNSTRKRVRERKDSKVTSGERPTPCSVTKRRTSKNGSTGSLQKASIKRPKGEKNDELLCSALVEGFDAIVDIKREDILPIVDSNSKMNTGFDLSTRTPTQNLKRNFVSSPSEAESSSEEIRPRKRGRPFKNKFNMEKAARAKLARSLVESPHGDNCLTSATKASLTSHSDLKTKRKKRKILNGLRRAKSELRDFSAGESSGSEALSPVRRGRPPKHLSSHANKTKQREFGAQNGARKPWVRPVLKALHKRALFESPEKRQNSSETASDVSLTKVKTKLVKVNGRTLPQGCVNTVVKRRGRKPKDPSQKLKKSPWRKRKDSFVFTDEVDSTECTEAQLQARISKLDKIQRLKMQKQFGKKPIGAGRLKSLKNHNTAIANKLKNKSIRKAKHGLHKNSSTAVSSEDLPATTTDGQQNRRRHRNKIDRVLGMRQKSNSEYEFLVQWKDGTSNWTTPDQAADYAQDLKEFLTHEFQERTVVSRLVFKAYCKDNLDQYPASDPQEVSDVDSNCSDIPAFEDITDGELSDVEVERTPKKRGRKPRDSTDSKEFVCKEVSVQRLEDCVHIVLRRSSGKQTRVNLRIIDSLTFAMEDAAIDNVDLVVISGLGDDLFCGVDLDTMVTVPLDCEMKNYRKDVDKIRYLIQTIQHFPKPIVATISKPAHGLGAQLVAMCDMVCDEASLGSPIDVASAKANGIVPYCFPRLMGHSAVSEQLLMGQPISSPTVQWKDSLGEVFDGANFTSQLLTSVKAMNDIPSISCPAVYDRDYVCSVREEQCLAKEIELEKERLQESLKDLTAFWNDITSQVS</sequence>
<protein>
    <recommendedName>
        <fullName evidence="8">Chromo domain-containing protein</fullName>
    </recommendedName>
</protein>
<dbReference type="Pfam" id="PF00378">
    <property type="entry name" value="ECH_1"/>
    <property type="match status" value="1"/>
</dbReference>
<dbReference type="InParanoid" id="A7SKT7"/>
<keyword evidence="4" id="KW-0175">Coiled coil</keyword>
<feature type="region of interest" description="Disordered" evidence="5">
    <location>
        <begin position="247"/>
        <end position="334"/>
    </location>
</feature>
<name>A7SKT7_NEMVE</name>
<evidence type="ECO:0000313" key="6">
    <source>
        <dbReference type="EMBL" id="EDO35674.1"/>
    </source>
</evidence>
<feature type="region of interest" description="Disordered" evidence="5">
    <location>
        <begin position="77"/>
        <end position="149"/>
    </location>
</feature>
<dbReference type="Proteomes" id="UP000001593">
    <property type="component" value="Unassembled WGS sequence"/>
</dbReference>
<dbReference type="HOGENOM" id="CLU_322197_0_0_1"/>
<accession>A7SKT7</accession>
<evidence type="ECO:0008006" key="8">
    <source>
        <dbReference type="Google" id="ProtNLM"/>
    </source>
</evidence>
<evidence type="ECO:0000313" key="7">
    <source>
        <dbReference type="Proteomes" id="UP000001593"/>
    </source>
</evidence>
<dbReference type="Gene3D" id="3.90.226.10">
    <property type="entry name" value="2-enoyl-CoA Hydratase, Chain A, domain 1"/>
    <property type="match status" value="1"/>
</dbReference>
<gene>
    <name evidence="6" type="ORF">NEMVEDRAFT_v1g245927</name>
</gene>
<feature type="region of interest" description="Disordered" evidence="5">
    <location>
        <begin position="485"/>
        <end position="517"/>
    </location>
</feature>
<organism evidence="6 7">
    <name type="scientific">Nematostella vectensis</name>
    <name type="common">Starlet sea anemone</name>
    <dbReference type="NCBI Taxonomy" id="45351"/>
    <lineage>
        <taxon>Eukaryota</taxon>
        <taxon>Metazoa</taxon>
        <taxon>Cnidaria</taxon>
        <taxon>Anthozoa</taxon>
        <taxon>Hexacorallia</taxon>
        <taxon>Actiniaria</taxon>
        <taxon>Edwardsiidae</taxon>
        <taxon>Nematostella</taxon>
    </lineage>
</organism>
<feature type="compositionally biased region" description="Polar residues" evidence="5">
    <location>
        <begin position="131"/>
        <end position="140"/>
    </location>
</feature>
<evidence type="ECO:0000256" key="4">
    <source>
        <dbReference type="SAM" id="Coils"/>
    </source>
</evidence>
<keyword evidence="7" id="KW-1185">Reference proteome</keyword>
<feature type="region of interest" description="Disordered" evidence="5">
    <location>
        <begin position="392"/>
        <end position="413"/>
    </location>
</feature>
<dbReference type="InterPro" id="IPR029045">
    <property type="entry name" value="ClpP/crotonase-like_dom_sf"/>
</dbReference>
<keyword evidence="2" id="KW-0576">Peroxisome</keyword>
<dbReference type="CDD" id="cd06558">
    <property type="entry name" value="crotonase-like"/>
    <property type="match status" value="1"/>
</dbReference>
<dbReference type="AlphaFoldDB" id="A7SKT7"/>
<evidence type="ECO:0000256" key="5">
    <source>
        <dbReference type="SAM" id="MobiDB-lite"/>
    </source>
</evidence>
<dbReference type="PANTHER" id="PTHR43684:SF1">
    <property type="entry name" value="ENOYL-COA DELTA ISOMERASE 2"/>
    <property type="match status" value="1"/>
</dbReference>
<dbReference type="InterPro" id="IPR051053">
    <property type="entry name" value="ECH/Chromodomain_protein"/>
</dbReference>
<feature type="compositionally biased region" description="Polar residues" evidence="5">
    <location>
        <begin position="253"/>
        <end position="265"/>
    </location>
</feature>
<dbReference type="PANTHER" id="PTHR43684">
    <property type="match status" value="1"/>
</dbReference>
<dbReference type="GO" id="GO:0005777">
    <property type="term" value="C:peroxisome"/>
    <property type="evidence" value="ECO:0007669"/>
    <property type="project" value="UniProtKB-SubCell"/>
</dbReference>
<dbReference type="eggNOG" id="KOG0016">
    <property type="taxonomic scope" value="Eukaryota"/>
</dbReference>
<dbReference type="OMA" id="LDCENNC"/>
<dbReference type="EMBL" id="DS469691">
    <property type="protein sequence ID" value="EDO35674.1"/>
    <property type="molecule type" value="Genomic_DNA"/>
</dbReference>
<comment type="subcellular location">
    <subcellularLocation>
        <location evidence="1">Peroxisome</location>
    </subcellularLocation>
</comment>
<dbReference type="GO" id="GO:0004165">
    <property type="term" value="F:delta(3)-delta(2)-enoyl-CoA isomerase activity"/>
    <property type="evidence" value="ECO:0007669"/>
    <property type="project" value="UniProtKB-ARBA"/>
</dbReference>
<evidence type="ECO:0000256" key="3">
    <source>
        <dbReference type="ARBA" id="ARBA00023235"/>
    </source>
</evidence>
<dbReference type="OrthoDB" id="448450at2759"/>
<evidence type="ECO:0000256" key="2">
    <source>
        <dbReference type="ARBA" id="ARBA00023140"/>
    </source>
</evidence>